<feature type="compositionally biased region" description="Polar residues" evidence="2">
    <location>
        <begin position="238"/>
        <end position="267"/>
    </location>
</feature>
<reference evidence="3 4" key="1">
    <citation type="submission" date="2015-01" db="EMBL/GenBank/DDBJ databases">
        <title>The Genome Sequence of Exophiala oligosperma CBS72588.</title>
        <authorList>
            <consortium name="The Broad Institute Genomics Platform"/>
            <person name="Cuomo C."/>
            <person name="de Hoog S."/>
            <person name="Gorbushina A."/>
            <person name="Stielow B."/>
            <person name="Teixiera M."/>
            <person name="Abouelleil A."/>
            <person name="Chapman S.B."/>
            <person name="Priest M."/>
            <person name="Young S.K."/>
            <person name="Wortman J."/>
            <person name="Nusbaum C."/>
            <person name="Birren B."/>
        </authorList>
    </citation>
    <scope>NUCLEOTIDE SEQUENCE [LARGE SCALE GENOMIC DNA]</scope>
    <source>
        <strain evidence="3 4">CBS 72588</strain>
    </source>
</reference>
<feature type="region of interest" description="Disordered" evidence="2">
    <location>
        <begin position="193"/>
        <end position="319"/>
    </location>
</feature>
<evidence type="ECO:0000313" key="3">
    <source>
        <dbReference type="EMBL" id="KIW47876.1"/>
    </source>
</evidence>
<proteinExistence type="inferred from homology"/>
<dbReference type="InterPro" id="IPR027799">
    <property type="entry name" value="Rtf2_RING-finger"/>
</dbReference>
<dbReference type="RefSeq" id="XP_016268092.1">
    <property type="nucleotide sequence ID" value="XM_016401039.1"/>
</dbReference>
<sequence>MGNDGGSIPTRRELVKEAARNPTATELKDKQKEHLAHRWSTCPVSNKPLIKPVVSDYAGDLYNKDAIIQFLLPAEASSVDKSEYEKFIQGRIKALKDVVEVQFEVEHDEKTKEERWICPVTSKELGPNVKAVYLVPCGHAFSQEAIQAMKSDGKCVQCATPYEERDVVPILPSTEKDKAFVIERMNTLQSLGLSHSLKKTSGSKKRKANGESKIEPNITNASGPKEVKANGDTKAAAATNSRSATPHSGTSTPKPSSGIRNAATASLTARVLEEEEARKKRRRENENISSLYTKSTDRKARDGEFMTRGFSIPANARHQ</sequence>
<dbReference type="GO" id="GO:0005634">
    <property type="term" value="C:nucleus"/>
    <property type="evidence" value="ECO:0007669"/>
    <property type="project" value="TreeGrafter"/>
</dbReference>
<evidence type="ECO:0000256" key="2">
    <source>
        <dbReference type="SAM" id="MobiDB-lite"/>
    </source>
</evidence>
<feature type="compositionally biased region" description="Basic and acidic residues" evidence="2">
    <location>
        <begin position="10"/>
        <end position="19"/>
    </location>
</feature>
<comment type="similarity">
    <text evidence="1">Belongs to the rtf2 family.</text>
</comment>
<dbReference type="OrthoDB" id="247013at2759"/>
<organism evidence="3 4">
    <name type="scientific">Exophiala oligosperma</name>
    <dbReference type="NCBI Taxonomy" id="215243"/>
    <lineage>
        <taxon>Eukaryota</taxon>
        <taxon>Fungi</taxon>
        <taxon>Dikarya</taxon>
        <taxon>Ascomycota</taxon>
        <taxon>Pezizomycotina</taxon>
        <taxon>Eurotiomycetes</taxon>
        <taxon>Chaetothyriomycetidae</taxon>
        <taxon>Chaetothyriales</taxon>
        <taxon>Herpotrichiellaceae</taxon>
        <taxon>Exophiala</taxon>
    </lineage>
</organism>
<dbReference type="GeneID" id="27352606"/>
<feature type="compositionally biased region" description="Basic and acidic residues" evidence="2">
    <location>
        <begin position="295"/>
        <end position="305"/>
    </location>
</feature>
<dbReference type="Gene3D" id="3.30.40.10">
    <property type="entry name" value="Zinc/RING finger domain, C3HC4 (zinc finger)"/>
    <property type="match status" value="1"/>
</dbReference>
<dbReference type="GO" id="GO:0006274">
    <property type="term" value="P:DNA replication termination"/>
    <property type="evidence" value="ECO:0007669"/>
    <property type="project" value="TreeGrafter"/>
</dbReference>
<keyword evidence="4" id="KW-1185">Reference proteome</keyword>
<dbReference type="InterPro" id="IPR006735">
    <property type="entry name" value="Rtf2"/>
</dbReference>
<dbReference type="EMBL" id="KN847332">
    <property type="protein sequence ID" value="KIW47876.1"/>
    <property type="molecule type" value="Genomic_DNA"/>
</dbReference>
<gene>
    <name evidence="3" type="ORF">PV06_00532</name>
</gene>
<evidence type="ECO:0000256" key="1">
    <source>
        <dbReference type="ARBA" id="ARBA00009885"/>
    </source>
</evidence>
<feature type="region of interest" description="Disordered" evidence="2">
    <location>
        <begin position="1"/>
        <end position="32"/>
    </location>
</feature>
<dbReference type="Proteomes" id="UP000053342">
    <property type="component" value="Unassembled WGS sequence"/>
</dbReference>
<dbReference type="Pfam" id="PF04641">
    <property type="entry name" value="Rtf2"/>
    <property type="match status" value="1"/>
</dbReference>
<dbReference type="STRING" id="215243.A0A0D2B6J6"/>
<dbReference type="InterPro" id="IPR013083">
    <property type="entry name" value="Znf_RING/FYVE/PHD"/>
</dbReference>
<accession>A0A0D2B6J6</accession>
<evidence type="ECO:0000313" key="4">
    <source>
        <dbReference type="Proteomes" id="UP000053342"/>
    </source>
</evidence>
<dbReference type="PANTHER" id="PTHR12775">
    <property type="entry name" value="PROTEIN C20ORF43 HOMOLOG"/>
    <property type="match status" value="1"/>
</dbReference>
<dbReference type="CDD" id="cd16653">
    <property type="entry name" value="RING-like_Rtf2"/>
    <property type="match status" value="1"/>
</dbReference>
<feature type="compositionally biased region" description="Basic residues" evidence="2">
    <location>
        <begin position="196"/>
        <end position="207"/>
    </location>
</feature>
<dbReference type="VEuPathDB" id="FungiDB:PV06_00532"/>
<name>A0A0D2B6J6_9EURO</name>
<dbReference type="SUPFAM" id="SSF57850">
    <property type="entry name" value="RING/U-box"/>
    <property type="match status" value="1"/>
</dbReference>
<dbReference type="HOGENOM" id="CLU_048955_3_0_1"/>
<dbReference type="PANTHER" id="PTHR12775:SF0">
    <property type="entry name" value="REPLICATION TERMINATION FACTOR 2"/>
    <property type="match status" value="1"/>
</dbReference>
<dbReference type="AlphaFoldDB" id="A0A0D2B6J6"/>
<protein>
    <submittedName>
        <fullName evidence="3">Uncharacterized protein</fullName>
    </submittedName>
</protein>